<evidence type="ECO:0000313" key="3">
    <source>
        <dbReference type="Proteomes" id="UP000253426"/>
    </source>
</evidence>
<feature type="transmembrane region" description="Helical" evidence="1">
    <location>
        <begin position="44"/>
        <end position="71"/>
    </location>
</feature>
<keyword evidence="3" id="KW-1185">Reference proteome</keyword>
<keyword evidence="1" id="KW-0812">Transmembrane</keyword>
<evidence type="ECO:0000313" key="2">
    <source>
        <dbReference type="EMBL" id="RBP41430.1"/>
    </source>
</evidence>
<feature type="transmembrane region" description="Helical" evidence="1">
    <location>
        <begin position="103"/>
        <end position="123"/>
    </location>
</feature>
<accession>A0A366HH91</accession>
<protein>
    <submittedName>
        <fullName evidence="2">Uncharacterized protein</fullName>
    </submittedName>
</protein>
<keyword evidence="1" id="KW-0472">Membrane</keyword>
<dbReference type="Proteomes" id="UP000253426">
    <property type="component" value="Unassembled WGS sequence"/>
</dbReference>
<reference evidence="2 3" key="1">
    <citation type="submission" date="2018-06" db="EMBL/GenBank/DDBJ databases">
        <title>Genomic Encyclopedia of Type Strains, Phase IV (KMG-IV): sequencing the most valuable type-strain genomes for metagenomic binning, comparative biology and taxonomic classification.</title>
        <authorList>
            <person name="Goeker M."/>
        </authorList>
    </citation>
    <scope>NUCLEOTIDE SEQUENCE [LARGE SCALE GENOMIC DNA]</scope>
    <source>
        <strain evidence="2 3">DSM 25532</strain>
    </source>
</reference>
<comment type="caution">
    <text evidence="2">The sequence shown here is derived from an EMBL/GenBank/DDBJ whole genome shotgun (WGS) entry which is preliminary data.</text>
</comment>
<organism evidence="2 3">
    <name type="scientific">Roseimicrobium gellanilyticum</name>
    <dbReference type="NCBI Taxonomy" id="748857"/>
    <lineage>
        <taxon>Bacteria</taxon>
        <taxon>Pseudomonadati</taxon>
        <taxon>Verrucomicrobiota</taxon>
        <taxon>Verrucomicrobiia</taxon>
        <taxon>Verrucomicrobiales</taxon>
        <taxon>Verrucomicrobiaceae</taxon>
        <taxon>Roseimicrobium</taxon>
    </lineage>
</organism>
<evidence type="ECO:0000256" key="1">
    <source>
        <dbReference type="SAM" id="Phobius"/>
    </source>
</evidence>
<dbReference type="EMBL" id="QNRR01000007">
    <property type="protein sequence ID" value="RBP41430.1"/>
    <property type="molecule type" value="Genomic_DNA"/>
</dbReference>
<gene>
    <name evidence="2" type="ORF">DES53_107262</name>
</gene>
<proteinExistence type="predicted"/>
<keyword evidence="1" id="KW-1133">Transmembrane helix</keyword>
<dbReference type="AlphaFoldDB" id="A0A366HH91"/>
<dbReference type="RefSeq" id="WP_113960058.1">
    <property type="nucleotide sequence ID" value="NZ_QNRR01000007.1"/>
</dbReference>
<sequence length="131" mass="14968">MTGKELWAQYQVYTRDLTEHGRTLGFAGVGICWLFKDGEFTFPLLVYVSLSAFVSYFICDILQPLLGALSLKRFTEKEEERLKTTTNTIEGEIEKPRSVDRPAYTCFLLKTAFLVTGFLIVGAELARRLWT</sequence>
<name>A0A366HH91_9BACT</name>
<dbReference type="OrthoDB" id="6401046at2"/>